<dbReference type="Pfam" id="PF07883">
    <property type="entry name" value="Cupin_2"/>
    <property type="match status" value="1"/>
</dbReference>
<dbReference type="SUPFAM" id="SSF47413">
    <property type="entry name" value="lambda repressor-like DNA-binding domains"/>
    <property type="match status" value="1"/>
</dbReference>
<comment type="caution">
    <text evidence="3">The sequence shown here is derived from an EMBL/GenBank/DDBJ whole genome shotgun (WGS) entry which is preliminary data.</text>
</comment>
<sequence length="194" mass="21212">MENTPDSLTLSIAARLKAIRTERGLTLDQLADVSGVSRAMISRIERAEASPTATLLARLCSALGQSLSVFFAEPDHGSPLMRRADQPVWRDPETGYIRRAVSAPGTGARVDVVEVELPPGALVQFSAQPPSPHPSGRQWQHVWLFEGSIELTVCDTVHRLEPGDCLYMDIGEVHAFHNPTDRPARYGVIIDLGH</sequence>
<organism evidence="3 4">
    <name type="scientific">Agrobacterium vitis</name>
    <name type="common">Rhizobium vitis</name>
    <dbReference type="NCBI Taxonomy" id="373"/>
    <lineage>
        <taxon>Bacteria</taxon>
        <taxon>Pseudomonadati</taxon>
        <taxon>Pseudomonadota</taxon>
        <taxon>Alphaproteobacteria</taxon>
        <taxon>Hyphomicrobiales</taxon>
        <taxon>Rhizobiaceae</taxon>
        <taxon>Rhizobium/Agrobacterium group</taxon>
        <taxon>Agrobacterium</taxon>
    </lineage>
</organism>
<dbReference type="AlphaFoldDB" id="A0A368NY79"/>
<protein>
    <submittedName>
        <fullName evidence="3">Helix-turn-helix domain-containing protein</fullName>
    </submittedName>
</protein>
<dbReference type="Pfam" id="PF01381">
    <property type="entry name" value="HTH_3"/>
    <property type="match status" value="1"/>
</dbReference>
<evidence type="ECO:0000259" key="2">
    <source>
        <dbReference type="PROSITE" id="PS50943"/>
    </source>
</evidence>
<dbReference type="PANTHER" id="PTHR46797">
    <property type="entry name" value="HTH-TYPE TRANSCRIPTIONAL REGULATOR"/>
    <property type="match status" value="1"/>
</dbReference>
<dbReference type="RefSeq" id="WP_060719430.1">
    <property type="nucleotide sequence ID" value="NZ_CP055265.1"/>
</dbReference>
<dbReference type="GeneID" id="60681048"/>
<dbReference type="InterPro" id="IPR014710">
    <property type="entry name" value="RmlC-like_jellyroll"/>
</dbReference>
<dbReference type="Gene3D" id="1.10.260.40">
    <property type="entry name" value="lambda repressor-like DNA-binding domains"/>
    <property type="match status" value="1"/>
</dbReference>
<proteinExistence type="predicted"/>
<evidence type="ECO:0000313" key="4">
    <source>
        <dbReference type="Proteomes" id="UP000436911"/>
    </source>
</evidence>
<dbReference type="GO" id="GO:0005829">
    <property type="term" value="C:cytosol"/>
    <property type="evidence" value="ECO:0007669"/>
    <property type="project" value="TreeGrafter"/>
</dbReference>
<dbReference type="GO" id="GO:0003700">
    <property type="term" value="F:DNA-binding transcription factor activity"/>
    <property type="evidence" value="ECO:0007669"/>
    <property type="project" value="TreeGrafter"/>
</dbReference>
<gene>
    <name evidence="3" type="ORF">DXT89_10845</name>
</gene>
<keyword evidence="1" id="KW-0238">DNA-binding</keyword>
<dbReference type="OrthoDB" id="189170at2"/>
<name>A0A368NY79_AGRVI</name>
<dbReference type="InterPro" id="IPR050807">
    <property type="entry name" value="TransReg_Diox_bact_type"/>
</dbReference>
<dbReference type="PROSITE" id="PS50943">
    <property type="entry name" value="HTH_CROC1"/>
    <property type="match status" value="1"/>
</dbReference>
<dbReference type="EMBL" id="QUSG01000004">
    <property type="protein sequence ID" value="KAA3528489.1"/>
    <property type="molecule type" value="Genomic_DNA"/>
</dbReference>
<dbReference type="CDD" id="cd02209">
    <property type="entry name" value="cupin_XRE_C"/>
    <property type="match status" value="1"/>
</dbReference>
<evidence type="ECO:0000256" key="1">
    <source>
        <dbReference type="ARBA" id="ARBA00023125"/>
    </source>
</evidence>
<dbReference type="SMART" id="SM00530">
    <property type="entry name" value="HTH_XRE"/>
    <property type="match status" value="1"/>
</dbReference>
<accession>A0A368NY79</accession>
<dbReference type="CDD" id="cd00093">
    <property type="entry name" value="HTH_XRE"/>
    <property type="match status" value="1"/>
</dbReference>
<dbReference type="InterPro" id="IPR010982">
    <property type="entry name" value="Lambda_DNA-bd_dom_sf"/>
</dbReference>
<dbReference type="Gene3D" id="2.60.120.10">
    <property type="entry name" value="Jelly Rolls"/>
    <property type="match status" value="1"/>
</dbReference>
<feature type="domain" description="HTH cro/C1-type" evidence="2">
    <location>
        <begin position="16"/>
        <end position="70"/>
    </location>
</feature>
<dbReference type="SUPFAM" id="SSF51182">
    <property type="entry name" value="RmlC-like cupins"/>
    <property type="match status" value="1"/>
</dbReference>
<dbReference type="GO" id="GO:0003677">
    <property type="term" value="F:DNA binding"/>
    <property type="evidence" value="ECO:0007669"/>
    <property type="project" value="UniProtKB-KW"/>
</dbReference>
<dbReference type="PANTHER" id="PTHR46797:SF10">
    <property type="entry name" value="BLR1115 PROTEIN"/>
    <property type="match status" value="1"/>
</dbReference>
<dbReference type="InterPro" id="IPR001387">
    <property type="entry name" value="Cro/C1-type_HTH"/>
</dbReference>
<dbReference type="InterPro" id="IPR011051">
    <property type="entry name" value="RmlC_Cupin_sf"/>
</dbReference>
<dbReference type="InterPro" id="IPR013096">
    <property type="entry name" value="Cupin_2"/>
</dbReference>
<dbReference type="Proteomes" id="UP000436911">
    <property type="component" value="Unassembled WGS sequence"/>
</dbReference>
<evidence type="ECO:0000313" key="3">
    <source>
        <dbReference type="EMBL" id="KAA3528489.1"/>
    </source>
</evidence>
<reference evidence="3 4" key="1">
    <citation type="submission" date="2018-08" db="EMBL/GenBank/DDBJ databases">
        <title>Genome sequencing of Agrobacterium vitis strain ICMP 10754.</title>
        <authorList>
            <person name="Visnovsky S.B."/>
            <person name="Pitman A.R."/>
        </authorList>
    </citation>
    <scope>NUCLEOTIDE SEQUENCE [LARGE SCALE GENOMIC DNA]</scope>
    <source>
        <strain evidence="3 4">ICMP 10754</strain>
    </source>
</reference>